<accession>A0A061RTD3</accession>
<feature type="non-terminal residue" evidence="2">
    <location>
        <position position="68"/>
    </location>
</feature>
<name>A0A061RTD3_9CHLO</name>
<reference evidence="2" key="1">
    <citation type="submission" date="2014-05" db="EMBL/GenBank/DDBJ databases">
        <title>The transcriptome of the halophilic microalga Tetraselmis sp. GSL018 isolated from the Great Salt Lake, Utah.</title>
        <authorList>
            <person name="Jinkerson R.E."/>
            <person name="D'Adamo S."/>
            <person name="Posewitz M.C."/>
        </authorList>
    </citation>
    <scope>NUCLEOTIDE SEQUENCE</scope>
    <source>
        <strain evidence="2">GSL018</strain>
    </source>
</reference>
<gene>
    <name evidence="2" type="ORF">TSPGSL018_27251</name>
</gene>
<evidence type="ECO:0000256" key="1">
    <source>
        <dbReference type="SAM" id="MobiDB-lite"/>
    </source>
</evidence>
<feature type="region of interest" description="Disordered" evidence="1">
    <location>
        <begin position="16"/>
        <end position="35"/>
    </location>
</feature>
<proteinExistence type="predicted"/>
<protein>
    <submittedName>
        <fullName evidence="2">Uncharacterized protein</fullName>
    </submittedName>
</protein>
<sequence length="68" mass="7444">RPPLPQPYCVRPARVPHVADRSRARPRTPPLPITPRQLAFPTAPVCFDSPARIGVQGRGPTRSNAIVL</sequence>
<organism evidence="2">
    <name type="scientific">Tetraselmis sp. GSL018</name>
    <dbReference type="NCBI Taxonomy" id="582737"/>
    <lineage>
        <taxon>Eukaryota</taxon>
        <taxon>Viridiplantae</taxon>
        <taxon>Chlorophyta</taxon>
        <taxon>core chlorophytes</taxon>
        <taxon>Chlorodendrophyceae</taxon>
        <taxon>Chlorodendrales</taxon>
        <taxon>Chlorodendraceae</taxon>
        <taxon>Tetraselmis</taxon>
    </lineage>
</organism>
<dbReference type="AlphaFoldDB" id="A0A061RTD3"/>
<dbReference type="EMBL" id="GBEZ01011846">
    <property type="protein sequence ID" value="JAC73975.1"/>
    <property type="molecule type" value="Transcribed_RNA"/>
</dbReference>
<feature type="non-terminal residue" evidence="2">
    <location>
        <position position="1"/>
    </location>
</feature>
<evidence type="ECO:0000313" key="2">
    <source>
        <dbReference type="EMBL" id="JAC73975.1"/>
    </source>
</evidence>